<evidence type="ECO:0000256" key="2">
    <source>
        <dbReference type="ARBA" id="ARBA00005417"/>
    </source>
</evidence>
<keyword evidence="4" id="KW-0547">Nucleotide-binding</keyword>
<comment type="subcellular location">
    <subcellularLocation>
        <location evidence="1">Cell membrane</location>
        <topology evidence="1">Peripheral membrane protein</topology>
    </subcellularLocation>
</comment>
<dbReference type="SMART" id="SM00382">
    <property type="entry name" value="AAA"/>
    <property type="match status" value="2"/>
</dbReference>
<keyword evidence="11" id="KW-1185">Reference proteome</keyword>
<dbReference type="SUPFAM" id="SSF52540">
    <property type="entry name" value="P-loop containing nucleoside triphosphate hydrolases"/>
    <property type="match status" value="2"/>
</dbReference>
<organism evidence="10 11">
    <name type="scientific">Halogranum amylolyticum</name>
    <dbReference type="NCBI Taxonomy" id="660520"/>
    <lineage>
        <taxon>Archaea</taxon>
        <taxon>Methanobacteriati</taxon>
        <taxon>Methanobacteriota</taxon>
        <taxon>Stenosarchaea group</taxon>
        <taxon>Halobacteria</taxon>
        <taxon>Halobacteriales</taxon>
        <taxon>Haloferacaceae</taxon>
    </lineage>
</organism>
<comment type="similarity">
    <text evidence="2">Belongs to the ABC transporter superfamily.</text>
</comment>
<dbReference type="AlphaFoldDB" id="A0A1H8MU60"/>
<keyword evidence="6" id="KW-0472">Membrane</keyword>
<evidence type="ECO:0000259" key="9">
    <source>
        <dbReference type="PROSITE" id="PS50893"/>
    </source>
</evidence>
<reference evidence="11" key="1">
    <citation type="submission" date="2016-10" db="EMBL/GenBank/DDBJ databases">
        <authorList>
            <person name="Varghese N."/>
            <person name="Submissions S."/>
        </authorList>
    </citation>
    <scope>NUCLEOTIDE SEQUENCE [LARGE SCALE GENOMIC DNA]</scope>
    <source>
        <strain evidence="11">CGMCC 1.10121</strain>
    </source>
</reference>
<dbReference type="GO" id="GO:0043190">
    <property type="term" value="C:ATP-binding cassette (ABC) transporter complex"/>
    <property type="evidence" value="ECO:0007669"/>
    <property type="project" value="TreeGrafter"/>
</dbReference>
<accession>A0A1H8MU60</accession>
<proteinExistence type="inferred from homology"/>
<dbReference type="NCBIfam" id="NF010167">
    <property type="entry name" value="PRK13648.1"/>
    <property type="match status" value="2"/>
</dbReference>
<evidence type="ECO:0000313" key="10">
    <source>
        <dbReference type="EMBL" id="SEO20706.1"/>
    </source>
</evidence>
<dbReference type="InterPro" id="IPR015856">
    <property type="entry name" value="ABC_transpr_CbiO/EcfA_su"/>
</dbReference>
<protein>
    <submittedName>
        <fullName evidence="10">Energy-coupling factor transport system ATP-binding protein</fullName>
    </submittedName>
</protein>
<dbReference type="InterPro" id="IPR050095">
    <property type="entry name" value="ECF_ABC_transporter_ATP-bd"/>
</dbReference>
<dbReference type="CDD" id="cd03225">
    <property type="entry name" value="ABC_cobalt_CbiO_domain1"/>
    <property type="match status" value="2"/>
</dbReference>
<dbReference type="RefSeq" id="WP_089820495.1">
    <property type="nucleotide sequence ID" value="NZ_FODV01000001.1"/>
</dbReference>
<dbReference type="GO" id="GO:0005524">
    <property type="term" value="F:ATP binding"/>
    <property type="evidence" value="ECO:0007669"/>
    <property type="project" value="UniProtKB-KW"/>
</dbReference>
<evidence type="ECO:0000313" key="11">
    <source>
        <dbReference type="Proteomes" id="UP000199126"/>
    </source>
</evidence>
<evidence type="ECO:0000256" key="7">
    <source>
        <dbReference type="ARBA" id="ARBA00025157"/>
    </source>
</evidence>
<dbReference type="OrthoDB" id="35850at2157"/>
<evidence type="ECO:0000256" key="1">
    <source>
        <dbReference type="ARBA" id="ARBA00004202"/>
    </source>
</evidence>
<feature type="region of interest" description="Disordered" evidence="8">
    <location>
        <begin position="282"/>
        <end position="311"/>
    </location>
</feature>
<dbReference type="PROSITE" id="PS00211">
    <property type="entry name" value="ABC_TRANSPORTER_1"/>
    <property type="match status" value="1"/>
</dbReference>
<sequence>MSLIELNDVTFQYGTQPDDEYAVKDVDLDIESGQFVGVTGQSEAGKATLCRLISGQIPHFYHGTRSGTVSVEGSSTDESSVGELAQKIGYVFENPYDQLTGATSTVLEEVAFGLETHGLSRDEMRDRARESLAAIGVEELAERNPMQLSGGQCQRVAIASVIAMQPDVMVLQQPTAQLDPEGTEEVFEVVGKMNDEGYTVVMVSQEMERLVPHLDRLVVMDDGRIEFDGPPDEALVRAAEEGLPVSVPDPVTVGHRLRDDGLVSREEPLPVTEAECLAELRRVVDRPSSPEAPPRSPAVDSPDNTLSNGAAEPTGEVVLDDLHHRYPSGVEALQGVSFSLTEGCICLIGQNGAGKSTLVKHLNGLLEPTDGSVSACGLDTTEHTTAELAHHVGLSFQNPDDQLFHSTVEGEIEYGPRNLDFDGDELDETTDRALSLLGLEERRQQNPYDFGQPWRKRVAVASVVAMDTPVVVLDEPTSGQDVPGYERLGTAVERLVDSGKLVVVITHDMDFVREHADRTVLLAQGRVIADGETRDVLGDTETLARSNVHPPTITRIGLELGLGPLLSVDELFETISSRIDDTSV</sequence>
<dbReference type="Proteomes" id="UP000199126">
    <property type="component" value="Unassembled WGS sequence"/>
</dbReference>
<dbReference type="Pfam" id="PF00005">
    <property type="entry name" value="ABC_tran"/>
    <property type="match status" value="2"/>
</dbReference>
<feature type="domain" description="ABC transporter" evidence="9">
    <location>
        <begin position="4"/>
        <end position="247"/>
    </location>
</feature>
<name>A0A1H8MU60_9EURY</name>
<dbReference type="GO" id="GO:0016887">
    <property type="term" value="F:ATP hydrolysis activity"/>
    <property type="evidence" value="ECO:0007669"/>
    <property type="project" value="InterPro"/>
</dbReference>
<dbReference type="InterPro" id="IPR003593">
    <property type="entry name" value="AAA+_ATPase"/>
</dbReference>
<keyword evidence="5 10" id="KW-0067">ATP-binding</keyword>
<dbReference type="Gene3D" id="3.40.50.300">
    <property type="entry name" value="P-loop containing nucleotide triphosphate hydrolases"/>
    <property type="match status" value="2"/>
</dbReference>
<evidence type="ECO:0000256" key="3">
    <source>
        <dbReference type="ARBA" id="ARBA00022448"/>
    </source>
</evidence>
<evidence type="ECO:0000256" key="8">
    <source>
        <dbReference type="SAM" id="MobiDB-lite"/>
    </source>
</evidence>
<dbReference type="PANTHER" id="PTHR43553:SF24">
    <property type="entry name" value="ENERGY-COUPLING FACTOR TRANSPORTER ATP-BINDING PROTEIN ECFA1"/>
    <property type="match status" value="1"/>
</dbReference>
<dbReference type="PROSITE" id="PS50893">
    <property type="entry name" value="ABC_TRANSPORTER_2"/>
    <property type="match status" value="2"/>
</dbReference>
<feature type="domain" description="ABC transporter" evidence="9">
    <location>
        <begin position="317"/>
        <end position="549"/>
    </location>
</feature>
<keyword evidence="3" id="KW-0813">Transport</keyword>
<dbReference type="GO" id="GO:0042626">
    <property type="term" value="F:ATPase-coupled transmembrane transporter activity"/>
    <property type="evidence" value="ECO:0007669"/>
    <property type="project" value="TreeGrafter"/>
</dbReference>
<evidence type="ECO:0000256" key="6">
    <source>
        <dbReference type="ARBA" id="ARBA00023136"/>
    </source>
</evidence>
<dbReference type="PANTHER" id="PTHR43553">
    <property type="entry name" value="HEAVY METAL TRANSPORTER"/>
    <property type="match status" value="1"/>
</dbReference>
<evidence type="ECO:0000256" key="4">
    <source>
        <dbReference type="ARBA" id="ARBA00022741"/>
    </source>
</evidence>
<dbReference type="InterPro" id="IPR003439">
    <property type="entry name" value="ABC_transporter-like_ATP-bd"/>
</dbReference>
<gene>
    <name evidence="10" type="ORF">SAMN04487948_10182</name>
</gene>
<dbReference type="InterPro" id="IPR017871">
    <property type="entry name" value="ABC_transporter-like_CS"/>
</dbReference>
<comment type="function">
    <text evidence="7">Probably part of an ABC transporter complex. Responsible for energy coupling to the transport system.</text>
</comment>
<evidence type="ECO:0000256" key="5">
    <source>
        <dbReference type="ARBA" id="ARBA00022840"/>
    </source>
</evidence>
<dbReference type="EMBL" id="FODV01000001">
    <property type="protein sequence ID" value="SEO20706.1"/>
    <property type="molecule type" value="Genomic_DNA"/>
</dbReference>
<dbReference type="InterPro" id="IPR027417">
    <property type="entry name" value="P-loop_NTPase"/>
</dbReference>